<evidence type="ECO:0000256" key="6">
    <source>
        <dbReference type="ARBA" id="ARBA00022741"/>
    </source>
</evidence>
<dbReference type="GO" id="GO:0005524">
    <property type="term" value="F:ATP binding"/>
    <property type="evidence" value="ECO:0007669"/>
    <property type="project" value="UniProtKB-UniRule"/>
</dbReference>
<gene>
    <name evidence="11" type="primary">argS</name>
    <name evidence="15" type="ORF">HHL11_00215</name>
</gene>
<dbReference type="EC" id="6.1.1.19" evidence="11"/>
<evidence type="ECO:0000259" key="14">
    <source>
        <dbReference type="SMART" id="SM01016"/>
    </source>
</evidence>
<dbReference type="InterPro" id="IPR001412">
    <property type="entry name" value="aa-tRNA-synth_I_CS"/>
</dbReference>
<reference evidence="15 16" key="1">
    <citation type="submission" date="2020-04" db="EMBL/GenBank/DDBJ databases">
        <title>Ramlibacter sp. G-1-2-2 isolated from soil.</title>
        <authorList>
            <person name="Dahal R.H."/>
        </authorList>
    </citation>
    <scope>NUCLEOTIDE SEQUENCE [LARGE SCALE GENOMIC DNA]</scope>
    <source>
        <strain evidence="15 16">G-1-2-2</strain>
    </source>
</reference>
<dbReference type="Pfam" id="PF00750">
    <property type="entry name" value="tRNA-synt_1d"/>
    <property type="match status" value="1"/>
</dbReference>
<protein>
    <recommendedName>
        <fullName evidence="11">Arginine--tRNA ligase</fullName>
        <ecNumber evidence="11">6.1.1.19</ecNumber>
    </recommendedName>
    <alternativeName>
        <fullName evidence="11">Arginyl-tRNA synthetase</fullName>
        <shortName evidence="11">ArgRS</shortName>
    </alternativeName>
</protein>
<evidence type="ECO:0000256" key="2">
    <source>
        <dbReference type="ARBA" id="ARBA00005594"/>
    </source>
</evidence>
<evidence type="ECO:0000256" key="3">
    <source>
        <dbReference type="ARBA" id="ARBA00011245"/>
    </source>
</evidence>
<feature type="short sequence motif" description="'HIGH' region" evidence="11">
    <location>
        <begin position="128"/>
        <end position="138"/>
    </location>
</feature>
<keyword evidence="5 11" id="KW-0436">Ligase</keyword>
<comment type="catalytic activity">
    <reaction evidence="10 11">
        <text>tRNA(Arg) + L-arginine + ATP = L-arginyl-tRNA(Arg) + AMP + diphosphate</text>
        <dbReference type="Rhea" id="RHEA:20301"/>
        <dbReference type="Rhea" id="RHEA-COMP:9658"/>
        <dbReference type="Rhea" id="RHEA-COMP:9673"/>
        <dbReference type="ChEBI" id="CHEBI:30616"/>
        <dbReference type="ChEBI" id="CHEBI:32682"/>
        <dbReference type="ChEBI" id="CHEBI:33019"/>
        <dbReference type="ChEBI" id="CHEBI:78442"/>
        <dbReference type="ChEBI" id="CHEBI:78513"/>
        <dbReference type="ChEBI" id="CHEBI:456215"/>
        <dbReference type="EC" id="6.1.1.19"/>
    </reaction>
</comment>
<name>A0A848GZC3_9BURK</name>
<evidence type="ECO:0000256" key="12">
    <source>
        <dbReference type="RuleBase" id="RU363038"/>
    </source>
</evidence>
<keyword evidence="9 11" id="KW-0030">Aminoacyl-tRNA synthetase</keyword>
<dbReference type="HAMAP" id="MF_00123">
    <property type="entry name" value="Arg_tRNA_synth"/>
    <property type="match status" value="1"/>
</dbReference>
<dbReference type="Gene3D" id="1.10.730.10">
    <property type="entry name" value="Isoleucyl-tRNA Synthetase, Domain 1"/>
    <property type="match status" value="1"/>
</dbReference>
<dbReference type="InterPro" id="IPR014729">
    <property type="entry name" value="Rossmann-like_a/b/a_fold"/>
</dbReference>
<dbReference type="GO" id="GO:0006420">
    <property type="term" value="P:arginyl-tRNA aminoacylation"/>
    <property type="evidence" value="ECO:0007669"/>
    <property type="project" value="UniProtKB-UniRule"/>
</dbReference>
<keyword evidence="8 11" id="KW-0648">Protein biosynthesis</keyword>
<keyword evidence="4 11" id="KW-0963">Cytoplasm</keyword>
<evidence type="ECO:0000256" key="1">
    <source>
        <dbReference type="ARBA" id="ARBA00004496"/>
    </source>
</evidence>
<evidence type="ECO:0000256" key="5">
    <source>
        <dbReference type="ARBA" id="ARBA00022598"/>
    </source>
</evidence>
<dbReference type="InterPro" id="IPR005148">
    <property type="entry name" value="Arg-tRNA-synth_N"/>
</dbReference>
<dbReference type="InterPro" id="IPR035684">
    <property type="entry name" value="ArgRS_core"/>
</dbReference>
<evidence type="ECO:0000256" key="8">
    <source>
        <dbReference type="ARBA" id="ARBA00022917"/>
    </source>
</evidence>
<dbReference type="SUPFAM" id="SSF52374">
    <property type="entry name" value="Nucleotidylyl transferase"/>
    <property type="match status" value="1"/>
</dbReference>
<evidence type="ECO:0000256" key="9">
    <source>
        <dbReference type="ARBA" id="ARBA00023146"/>
    </source>
</evidence>
<dbReference type="SMART" id="SM01016">
    <property type="entry name" value="Arg_tRNA_synt_N"/>
    <property type="match status" value="1"/>
</dbReference>
<dbReference type="PANTHER" id="PTHR11956:SF5">
    <property type="entry name" value="ARGININE--TRNA LIGASE, CYTOPLASMIC"/>
    <property type="match status" value="1"/>
</dbReference>
<dbReference type="InterPro" id="IPR001278">
    <property type="entry name" value="Arg-tRNA-ligase"/>
</dbReference>
<evidence type="ECO:0000256" key="11">
    <source>
        <dbReference type="HAMAP-Rule" id="MF_00123"/>
    </source>
</evidence>
<dbReference type="AlphaFoldDB" id="A0A848GZC3"/>
<dbReference type="SMART" id="SM00836">
    <property type="entry name" value="DALR_1"/>
    <property type="match status" value="1"/>
</dbReference>
<evidence type="ECO:0000256" key="4">
    <source>
        <dbReference type="ARBA" id="ARBA00022490"/>
    </source>
</evidence>
<comment type="similarity">
    <text evidence="2 11 12">Belongs to the class-I aminoacyl-tRNA synthetase family.</text>
</comment>
<organism evidence="15 16">
    <name type="scientific">Ramlibacter agri</name>
    <dbReference type="NCBI Taxonomy" id="2728837"/>
    <lineage>
        <taxon>Bacteria</taxon>
        <taxon>Pseudomonadati</taxon>
        <taxon>Pseudomonadota</taxon>
        <taxon>Betaproteobacteria</taxon>
        <taxon>Burkholderiales</taxon>
        <taxon>Comamonadaceae</taxon>
        <taxon>Ramlibacter</taxon>
    </lineage>
</organism>
<feature type="domain" description="Arginyl tRNA synthetase N-terminal" evidence="14">
    <location>
        <begin position="2"/>
        <end position="92"/>
    </location>
</feature>
<dbReference type="InterPro" id="IPR008909">
    <property type="entry name" value="DALR_anticod-bd"/>
</dbReference>
<dbReference type="FunFam" id="1.10.730.10:FF:000008">
    <property type="entry name" value="Arginine--tRNA ligase"/>
    <property type="match status" value="1"/>
</dbReference>
<dbReference type="PROSITE" id="PS00178">
    <property type="entry name" value="AA_TRNA_LIGASE_I"/>
    <property type="match status" value="1"/>
</dbReference>
<dbReference type="PRINTS" id="PR01038">
    <property type="entry name" value="TRNASYNTHARG"/>
</dbReference>
<comment type="caution">
    <text evidence="15">The sequence shown here is derived from an EMBL/GenBank/DDBJ whole genome shotgun (WGS) entry which is preliminary data.</text>
</comment>
<sequence length="557" mass="61328">MLRVKQELLGALAAGLEQLQPGTADKAVFEMPKVAAHGDFAVTAAMQLAKPLKKNPRQLAEALRDALLATPAFGQWVEAVEIAGPGFLNVRLKPEAKQQVVHEVLEEAGAFGRQPGRGQKMMVEFVSANPTGPLHVGHGRQGALGDAICNLYDSQGWDVTREFYYNDAGVQIATLANSVQLRARGLKPGDAGWPEAAYNGDYIQDIADDFLAKKTVKADDREFTASGNADDLDGIRQFAVAYLRHEQDLDLQAFAVRFDNYYLESSLYTSGKVDAVVKRLQDNGKTYEQDGALWLKSTEYGDDKDRVMRKGDGTYTYFVPDVAYHIAKWERGYAKAVNIQGTDHHGTIARVRAGLQAAEVGIPQGFPDYVLHTMVRVMRGGQEVKISKRAGSYVTLRDLIEWTSKDAVRFFLLSRKPDTEYVFDVDLALAQNNDNPVYYVQYAHARICSVLAAWGGDVASLKSAPLSSLVHPAALNLMLQVAKYPEMLTAAAVDFAPHDVTFYLRELAAAYHSYYDSERILVDDDNLKRDRLALVAAVAQVLHNGLAVLGVSAPRKM</sequence>
<dbReference type="InterPro" id="IPR009080">
    <property type="entry name" value="tRNAsynth_Ia_anticodon-bd"/>
</dbReference>
<evidence type="ECO:0000313" key="15">
    <source>
        <dbReference type="EMBL" id="NML42150.1"/>
    </source>
</evidence>
<dbReference type="EMBL" id="JABBFX010000001">
    <property type="protein sequence ID" value="NML42150.1"/>
    <property type="molecule type" value="Genomic_DNA"/>
</dbReference>
<evidence type="ECO:0000256" key="10">
    <source>
        <dbReference type="ARBA" id="ARBA00049339"/>
    </source>
</evidence>
<dbReference type="RefSeq" id="WP_169416375.1">
    <property type="nucleotide sequence ID" value="NZ_JABBFX010000001.1"/>
</dbReference>
<dbReference type="FunFam" id="3.40.50.620:FF:000062">
    <property type="entry name" value="Arginine--tRNA ligase"/>
    <property type="match status" value="1"/>
</dbReference>
<dbReference type="Proteomes" id="UP000541185">
    <property type="component" value="Unassembled WGS sequence"/>
</dbReference>
<dbReference type="SUPFAM" id="SSF55190">
    <property type="entry name" value="Arginyl-tRNA synthetase (ArgRS), N-terminal 'additional' domain"/>
    <property type="match status" value="1"/>
</dbReference>
<dbReference type="Gene3D" id="3.30.1360.70">
    <property type="entry name" value="Arginyl tRNA synthetase N-terminal domain"/>
    <property type="match status" value="1"/>
</dbReference>
<dbReference type="Gene3D" id="3.40.50.620">
    <property type="entry name" value="HUPs"/>
    <property type="match status" value="1"/>
</dbReference>
<feature type="domain" description="DALR anticodon binding" evidence="13">
    <location>
        <begin position="440"/>
        <end position="557"/>
    </location>
</feature>
<evidence type="ECO:0000259" key="13">
    <source>
        <dbReference type="SMART" id="SM00836"/>
    </source>
</evidence>
<dbReference type="Pfam" id="PF05746">
    <property type="entry name" value="DALR_1"/>
    <property type="match status" value="1"/>
</dbReference>
<dbReference type="CDD" id="cd07956">
    <property type="entry name" value="Anticodon_Ia_Arg"/>
    <property type="match status" value="1"/>
</dbReference>
<keyword evidence="7 11" id="KW-0067">ATP-binding</keyword>
<dbReference type="InterPro" id="IPR036695">
    <property type="entry name" value="Arg-tRNA-synth_N_sf"/>
</dbReference>
<dbReference type="GO" id="GO:0004814">
    <property type="term" value="F:arginine-tRNA ligase activity"/>
    <property type="evidence" value="ECO:0007669"/>
    <property type="project" value="UniProtKB-UniRule"/>
</dbReference>
<dbReference type="NCBIfam" id="TIGR00456">
    <property type="entry name" value="argS"/>
    <property type="match status" value="1"/>
</dbReference>
<keyword evidence="16" id="KW-1185">Reference proteome</keyword>
<evidence type="ECO:0000256" key="7">
    <source>
        <dbReference type="ARBA" id="ARBA00022840"/>
    </source>
</evidence>
<dbReference type="Pfam" id="PF03485">
    <property type="entry name" value="Arg_tRNA_synt_N"/>
    <property type="match status" value="1"/>
</dbReference>
<dbReference type="GO" id="GO:0005737">
    <property type="term" value="C:cytoplasm"/>
    <property type="evidence" value="ECO:0007669"/>
    <property type="project" value="UniProtKB-SubCell"/>
</dbReference>
<accession>A0A848GZC3</accession>
<dbReference type="SUPFAM" id="SSF47323">
    <property type="entry name" value="Anticodon-binding domain of a subclass of class I aminoacyl-tRNA synthetases"/>
    <property type="match status" value="1"/>
</dbReference>
<dbReference type="PANTHER" id="PTHR11956">
    <property type="entry name" value="ARGINYL-TRNA SYNTHETASE"/>
    <property type="match status" value="1"/>
</dbReference>
<keyword evidence="6 11" id="KW-0547">Nucleotide-binding</keyword>
<comment type="subunit">
    <text evidence="3 11">Monomer.</text>
</comment>
<evidence type="ECO:0000313" key="16">
    <source>
        <dbReference type="Proteomes" id="UP000541185"/>
    </source>
</evidence>
<comment type="subcellular location">
    <subcellularLocation>
        <location evidence="1 11">Cytoplasm</location>
    </subcellularLocation>
</comment>
<proteinExistence type="inferred from homology"/>
<dbReference type="CDD" id="cd00671">
    <property type="entry name" value="ArgRS_core"/>
    <property type="match status" value="1"/>
</dbReference>